<feature type="transmembrane region" description="Helical" evidence="2">
    <location>
        <begin position="505"/>
        <end position="529"/>
    </location>
</feature>
<keyword evidence="2" id="KW-1133">Transmembrane helix</keyword>
<protein>
    <recommendedName>
        <fullName evidence="5">Membrane protein of ER body-like protein</fullName>
    </recommendedName>
</protein>
<dbReference type="InterPro" id="IPR052843">
    <property type="entry name" value="ER_body_metal_sequester"/>
</dbReference>
<evidence type="ECO:0000256" key="2">
    <source>
        <dbReference type="SAM" id="Phobius"/>
    </source>
</evidence>
<keyword evidence="2" id="KW-0812">Transmembrane</keyword>
<reference evidence="3" key="2">
    <citation type="submission" date="2020-03" db="EMBL/GenBank/DDBJ databases">
        <title>Walnut 2.0.</title>
        <authorList>
            <person name="Marrano A."/>
            <person name="Britton M."/>
            <person name="Zimin A.V."/>
            <person name="Zaini P.A."/>
            <person name="Workman R."/>
            <person name="Puiu D."/>
            <person name="Bianco L."/>
            <person name="Allen B.J."/>
            <person name="Troggio M."/>
            <person name="Leslie C.A."/>
            <person name="Timp W."/>
            <person name="Dendekar A."/>
            <person name="Salzberg S.L."/>
            <person name="Neale D.B."/>
        </authorList>
    </citation>
    <scope>NUCLEOTIDE SEQUENCE</scope>
    <source>
        <tissue evidence="3">Leaves</tissue>
    </source>
</reference>
<sequence length="612" mass="67288">MDNNIAEEQQREVETKEEADQEAGGLALQAGAGGRQPRQHDDIFSNATITTSSAAGRSGFSSEHYGGTESTVVEGGQLISYEYYEVKNEGVDFLDPKTSPGHVILDVATKRFGYQTIGGELVEQTAAFSPDTSINIIGTSEPTAGRYEQFEYFTKESHDQVLQQKETYFETVYENPEISELYCPKCKVHIHIVLIPNRSDDELSTPVVDPPPSKNLLLEKIATDTSITVITEKEERGGFNLTKEREVLEETDLHLETHNHVDKKPKIYEFCPKCRVCIDKILIRCRYDEFRCPSCFEFLKPIGRGWFFQKPVPAVDPGNKKPIEPEPEDIVHPLKPQTLTPPSWTLQQHSAIKLEILKSIVYGGLIESITSLSVVSSAASAAAATLNIVALALANLIGGLFVIGHNLLELKNDQSRVTSDETDDEQEAAGRYQEVLGQKRNFILHASVAVLSFLVFGLVPPVVYGFSFYKSDERSLKMAAVAAASLACITVLANAKAYVQKPPNWYIYVTTVLHYVVLGVGAAGISYLAGMPNCIGRSFFQDDVDDDEVEEDLAFGDVASFIGSQIMNARLPCTSNPADPGLHITPSVDSFMRLSVAITTFPSPTVNSLFSV</sequence>
<dbReference type="EMBL" id="LIHL02000007">
    <property type="protein sequence ID" value="KAF5464113.1"/>
    <property type="molecule type" value="Genomic_DNA"/>
</dbReference>
<feature type="compositionally biased region" description="Basic and acidic residues" evidence="1">
    <location>
        <begin position="8"/>
        <end position="18"/>
    </location>
</feature>
<comment type="caution">
    <text evidence="3">The sequence shown here is derived from an EMBL/GenBank/DDBJ whole genome shotgun (WGS) entry which is preliminary data.</text>
</comment>
<name>A0A833XCV6_JUGRE</name>
<dbReference type="AlphaFoldDB" id="A0A833XCV6"/>
<evidence type="ECO:0000256" key="1">
    <source>
        <dbReference type="SAM" id="MobiDB-lite"/>
    </source>
</evidence>
<dbReference type="PANTHER" id="PTHR38937:SF2">
    <property type="entry name" value="MEMBRANE PROTEIN OF ER BODY-LIKE PROTEIN ISOFORM X1"/>
    <property type="match status" value="1"/>
</dbReference>
<feature type="transmembrane region" description="Helical" evidence="2">
    <location>
        <begin position="388"/>
        <end position="408"/>
    </location>
</feature>
<gene>
    <name evidence="3" type="ORF">F2P56_014220</name>
</gene>
<feature type="transmembrane region" description="Helical" evidence="2">
    <location>
        <begin position="442"/>
        <end position="466"/>
    </location>
</feature>
<dbReference type="PANTHER" id="PTHR38937">
    <property type="entry name" value="MEMBRANE PROTEIN OF ER BODY-LIKE PROTEIN"/>
    <property type="match status" value="1"/>
</dbReference>
<evidence type="ECO:0008006" key="5">
    <source>
        <dbReference type="Google" id="ProtNLM"/>
    </source>
</evidence>
<evidence type="ECO:0000313" key="3">
    <source>
        <dbReference type="EMBL" id="KAF5464113.1"/>
    </source>
</evidence>
<proteinExistence type="predicted"/>
<dbReference type="Proteomes" id="UP000619265">
    <property type="component" value="Unassembled WGS sequence"/>
</dbReference>
<evidence type="ECO:0000313" key="4">
    <source>
        <dbReference type="Proteomes" id="UP000619265"/>
    </source>
</evidence>
<feature type="region of interest" description="Disordered" evidence="1">
    <location>
        <begin position="1"/>
        <end position="40"/>
    </location>
</feature>
<accession>A0A833XCV6</accession>
<feature type="transmembrane region" description="Helical" evidence="2">
    <location>
        <begin position="478"/>
        <end position="499"/>
    </location>
</feature>
<keyword evidence="2" id="KW-0472">Membrane</keyword>
<dbReference type="Gramene" id="Jr07_05140_p1">
    <property type="protein sequence ID" value="cds.Jr07_05140_p1"/>
    <property type="gene ID" value="Jr07_05140"/>
</dbReference>
<reference evidence="3" key="1">
    <citation type="submission" date="2015-10" db="EMBL/GenBank/DDBJ databases">
        <authorList>
            <person name="Martinez-Garcia P.J."/>
            <person name="Crepeau M.W."/>
            <person name="Puiu D."/>
            <person name="Gonzalez-Ibeas D."/>
            <person name="Whalen J."/>
            <person name="Stevens K."/>
            <person name="Paul R."/>
            <person name="Butterfield T."/>
            <person name="Britton M."/>
            <person name="Reagan R."/>
            <person name="Chakraborty S."/>
            <person name="Walawage S.L."/>
            <person name="Vasquez-Gross H.A."/>
            <person name="Cardeno C."/>
            <person name="Famula R."/>
            <person name="Pratt K."/>
            <person name="Kuruganti S."/>
            <person name="Aradhya M.K."/>
            <person name="Leslie C.A."/>
            <person name="Dandekar A.M."/>
            <person name="Salzberg S.L."/>
            <person name="Wegrzyn J.L."/>
            <person name="Langley C.H."/>
            <person name="Neale D.B."/>
        </authorList>
    </citation>
    <scope>NUCLEOTIDE SEQUENCE</scope>
    <source>
        <tissue evidence="3">Leaves</tissue>
    </source>
</reference>
<organism evidence="3 4">
    <name type="scientific">Juglans regia</name>
    <name type="common">English walnut</name>
    <dbReference type="NCBI Taxonomy" id="51240"/>
    <lineage>
        <taxon>Eukaryota</taxon>
        <taxon>Viridiplantae</taxon>
        <taxon>Streptophyta</taxon>
        <taxon>Embryophyta</taxon>
        <taxon>Tracheophyta</taxon>
        <taxon>Spermatophyta</taxon>
        <taxon>Magnoliopsida</taxon>
        <taxon>eudicotyledons</taxon>
        <taxon>Gunneridae</taxon>
        <taxon>Pentapetalae</taxon>
        <taxon>rosids</taxon>
        <taxon>fabids</taxon>
        <taxon>Fagales</taxon>
        <taxon>Juglandaceae</taxon>
        <taxon>Juglans</taxon>
    </lineage>
</organism>